<dbReference type="Gene3D" id="2.70.98.70">
    <property type="match status" value="1"/>
</dbReference>
<feature type="compositionally biased region" description="Polar residues" evidence="1">
    <location>
        <begin position="693"/>
        <end position="704"/>
    </location>
</feature>
<sequence length="871" mass="97336">MDVSKLIICFLLAAWFSGCSTYVQVQSESSEEQRPMIWVRPSERPAILAKIADNESVAKYYAAFAARVGDDLRSWEQDPEAYFRQLPFSADPAEKQMIPPFKTYTSFSGADREEQDRMMHQLQTAVDCGVLYFLTEEERYARYAADVLHTFVQALTQMPLNTDHYNAGWIYTQDHLREAREIGAQLPLIYDFIQPWLEANGKVFDLGKGTEVAFDQTRATDVFRTYAELALTRGGTGHNWPILEAASLVGNALALPDPAERAHYLKFFLKEDTKRQDALPTIGAFYDAHGGSWPESFGYSQHVGEFLTYLFAVLSHHDPSSGLVGQYPQVVAALPEAYYFTYPGGKETILHGDGHRAYHPMIKGYEIAYHLGQREGRPELTRTFGPLINHSVQSGDYKRFAPPGQRTYPASPYREPVKLLWFEPEVPTQAGEYPLPVTDELPFAGITIQRNLSPSGKAEDGLMGFIGGGSYVHGHATGLSMELFGKGFVLGGKGGRTQYRTEIHDNYYRIFASNNTVIVNGASQSSGGWVSLGTDRARRLAAEPEPDAPPVSPDFSFTTAAFRDTVGDAAEAYQERTLGIIRTSDSTGYYVDLFRSHSELPEQYHDYIYRNPGESLVLRAGEKNIELSPTPERYQANANDEWKSNRSFRHPGWHYFEDVKTSAQISKDVTVTFRAEKLGPQPIQMRAFLPGQPNRSYTTATSPPLTEGPDQYRKERAPTLVIRQEGSAWDTPFAVVYEPAMAGESSIAAVEAIRRERRCEGILVKSNERTGGITQLVLLPTDPDKTIHYPNYDISFRGRYAVVTLTASGELQSVYLGQGEKIKVGRHTIRSAGEESVSAFINLSSPQQKVSTSEPLYFSYSGEPEKLVKPD</sequence>
<keyword evidence="5" id="KW-1185">Reference proteome</keyword>
<accession>A0A1H9D7R3</accession>
<dbReference type="SUPFAM" id="SSF48230">
    <property type="entry name" value="Chondroitin AC/alginate lyase"/>
    <property type="match status" value="1"/>
</dbReference>
<protein>
    <recommendedName>
        <fullName evidence="6">Heparinase II/III-like protein</fullName>
    </recommendedName>
</protein>
<evidence type="ECO:0000259" key="2">
    <source>
        <dbReference type="Pfam" id="PF26374"/>
    </source>
</evidence>
<evidence type="ECO:0000256" key="1">
    <source>
        <dbReference type="SAM" id="MobiDB-lite"/>
    </source>
</evidence>
<proteinExistence type="predicted"/>
<dbReference type="InterPro" id="IPR008929">
    <property type="entry name" value="Chondroitin_lyas"/>
</dbReference>
<dbReference type="EMBL" id="FOFB01000005">
    <property type="protein sequence ID" value="SEQ09516.1"/>
    <property type="molecule type" value="Genomic_DNA"/>
</dbReference>
<dbReference type="AlphaFoldDB" id="A0A1H9D7R3"/>
<evidence type="ECO:0008006" key="6">
    <source>
        <dbReference type="Google" id="ProtNLM"/>
    </source>
</evidence>
<dbReference type="InterPro" id="IPR058848">
    <property type="entry name" value="Ulvan_lyase_C"/>
</dbReference>
<organism evidence="4 5">
    <name type="scientific">Neolewinella agarilytica</name>
    <dbReference type="NCBI Taxonomy" id="478744"/>
    <lineage>
        <taxon>Bacteria</taxon>
        <taxon>Pseudomonadati</taxon>
        <taxon>Bacteroidota</taxon>
        <taxon>Saprospiria</taxon>
        <taxon>Saprospirales</taxon>
        <taxon>Lewinellaceae</taxon>
        <taxon>Neolewinella</taxon>
    </lineage>
</organism>
<evidence type="ECO:0000313" key="4">
    <source>
        <dbReference type="EMBL" id="SEQ09516.1"/>
    </source>
</evidence>
<dbReference type="Proteomes" id="UP000199021">
    <property type="component" value="Unassembled WGS sequence"/>
</dbReference>
<dbReference type="PROSITE" id="PS51257">
    <property type="entry name" value="PROKAR_LIPOPROTEIN"/>
    <property type="match status" value="1"/>
</dbReference>
<dbReference type="InterPro" id="IPR058849">
    <property type="entry name" value="Ulvan_lyase_2nd"/>
</dbReference>
<feature type="domain" description="Endo-acting ulvan lyase 2nd" evidence="3">
    <location>
        <begin position="290"/>
        <end position="431"/>
    </location>
</feature>
<dbReference type="Pfam" id="PF26374">
    <property type="entry name" value="Ulvan_lyaseC"/>
    <property type="match status" value="1"/>
</dbReference>
<evidence type="ECO:0000259" key="3">
    <source>
        <dbReference type="Pfam" id="PF26377"/>
    </source>
</evidence>
<dbReference type="STRING" id="478744.SAMN05444359_105182"/>
<dbReference type="Gene3D" id="1.50.10.100">
    <property type="entry name" value="Chondroitin AC/alginate lyase"/>
    <property type="match status" value="1"/>
</dbReference>
<dbReference type="Pfam" id="PF26377">
    <property type="entry name" value="Ulvan_lyase_2nd"/>
    <property type="match status" value="1"/>
</dbReference>
<dbReference type="InParanoid" id="A0A1H9D7R3"/>
<reference evidence="5" key="1">
    <citation type="submission" date="2016-10" db="EMBL/GenBank/DDBJ databases">
        <authorList>
            <person name="Varghese N."/>
            <person name="Submissions S."/>
        </authorList>
    </citation>
    <scope>NUCLEOTIDE SEQUENCE [LARGE SCALE GENOMIC DNA]</scope>
    <source>
        <strain evidence="5">DSM 24740</strain>
    </source>
</reference>
<gene>
    <name evidence="4" type="ORF">SAMN05444359_105182</name>
</gene>
<feature type="region of interest" description="Disordered" evidence="1">
    <location>
        <begin position="687"/>
        <end position="711"/>
    </location>
</feature>
<feature type="domain" description="Endo-acting ulvan lyase C-terminal" evidence="2">
    <location>
        <begin position="747"/>
        <end position="839"/>
    </location>
</feature>
<name>A0A1H9D7R3_9BACT</name>
<evidence type="ECO:0000313" key="5">
    <source>
        <dbReference type="Proteomes" id="UP000199021"/>
    </source>
</evidence>